<feature type="compositionally biased region" description="Low complexity" evidence="1">
    <location>
        <begin position="77"/>
        <end position="86"/>
    </location>
</feature>
<dbReference type="AlphaFoldDB" id="A0A368PUI3"/>
<evidence type="ECO:0000256" key="1">
    <source>
        <dbReference type="SAM" id="MobiDB-lite"/>
    </source>
</evidence>
<name>A0A368PUI3_SETIT</name>
<evidence type="ECO:0000313" key="2">
    <source>
        <dbReference type="EMBL" id="RCV09108.1"/>
    </source>
</evidence>
<dbReference type="EMBL" id="CM003528">
    <property type="protein sequence ID" value="RCV09108.1"/>
    <property type="molecule type" value="Genomic_DNA"/>
</dbReference>
<dbReference type="OrthoDB" id="5575062at2759"/>
<protein>
    <submittedName>
        <fullName evidence="2">Uncharacterized protein</fullName>
    </submittedName>
</protein>
<gene>
    <name evidence="2" type="ORF">SETIT_1G380600v2</name>
</gene>
<feature type="compositionally biased region" description="Polar residues" evidence="1">
    <location>
        <begin position="96"/>
        <end position="112"/>
    </location>
</feature>
<feature type="region of interest" description="Disordered" evidence="1">
    <location>
        <begin position="58"/>
        <end position="121"/>
    </location>
</feature>
<reference evidence="2" key="2">
    <citation type="submission" date="2015-07" db="EMBL/GenBank/DDBJ databases">
        <authorList>
            <person name="Noorani M."/>
        </authorList>
    </citation>
    <scope>NUCLEOTIDE SEQUENCE</scope>
    <source>
        <strain evidence="2">Yugu1</strain>
    </source>
</reference>
<proteinExistence type="predicted"/>
<organism evidence="2">
    <name type="scientific">Setaria italica</name>
    <name type="common">Foxtail millet</name>
    <name type="synonym">Panicum italicum</name>
    <dbReference type="NCBI Taxonomy" id="4555"/>
    <lineage>
        <taxon>Eukaryota</taxon>
        <taxon>Viridiplantae</taxon>
        <taxon>Streptophyta</taxon>
        <taxon>Embryophyta</taxon>
        <taxon>Tracheophyta</taxon>
        <taxon>Spermatophyta</taxon>
        <taxon>Magnoliopsida</taxon>
        <taxon>Liliopsida</taxon>
        <taxon>Poales</taxon>
        <taxon>Poaceae</taxon>
        <taxon>PACMAD clade</taxon>
        <taxon>Panicoideae</taxon>
        <taxon>Panicodae</taxon>
        <taxon>Paniceae</taxon>
        <taxon>Cenchrinae</taxon>
        <taxon>Setaria</taxon>
    </lineage>
</organism>
<dbReference type="STRING" id="4555.A0A368PUI3"/>
<accession>A0A368PUI3</accession>
<reference evidence="2" key="1">
    <citation type="journal article" date="2012" name="Nat. Biotechnol.">
        <title>Reference genome sequence of the model plant Setaria.</title>
        <authorList>
            <person name="Bennetzen J.L."/>
            <person name="Schmutz J."/>
            <person name="Wang H."/>
            <person name="Percifield R."/>
            <person name="Hawkins J."/>
            <person name="Pontaroli A.C."/>
            <person name="Estep M."/>
            <person name="Feng L."/>
            <person name="Vaughn J.N."/>
            <person name="Grimwood J."/>
            <person name="Jenkins J."/>
            <person name="Barry K."/>
            <person name="Lindquist E."/>
            <person name="Hellsten U."/>
            <person name="Deshpande S."/>
            <person name="Wang X."/>
            <person name="Wu X."/>
            <person name="Mitros T."/>
            <person name="Triplett J."/>
            <person name="Yang X."/>
            <person name="Ye C.Y."/>
            <person name="Mauro-Herrera M."/>
            <person name="Wang L."/>
            <person name="Li P."/>
            <person name="Sharma M."/>
            <person name="Sharma R."/>
            <person name="Ronald P.C."/>
            <person name="Panaud O."/>
            <person name="Kellogg E.A."/>
            <person name="Brutnell T.P."/>
            <person name="Doust A.N."/>
            <person name="Tuskan G.A."/>
            <person name="Rokhsar D."/>
            <person name="Devos K.M."/>
        </authorList>
    </citation>
    <scope>NUCLEOTIDE SEQUENCE [LARGE SCALE GENOMIC DNA]</scope>
    <source>
        <strain evidence="2">Yugu1</strain>
    </source>
</reference>
<feature type="region of interest" description="Disordered" evidence="1">
    <location>
        <begin position="1"/>
        <end position="36"/>
    </location>
</feature>
<sequence>MGAPATSRRWRRRRMGAPATSRRWRRSDPPAGGGELQVVQGWYEDDWALLRFHGHHRPQWRRQVEPDGCHQLRARRTSSTPSTTATRRPRVAGLPSASSTAKPTRRSSNSPAPITGAGGSEYRIDGRLVSWDDYNAKLRSLGILS</sequence>